<organism evidence="3 4">
    <name type="scientific">Nesterenkonia xinjiangensis</name>
    <dbReference type="NCBI Taxonomy" id="225327"/>
    <lineage>
        <taxon>Bacteria</taxon>
        <taxon>Bacillati</taxon>
        <taxon>Actinomycetota</taxon>
        <taxon>Actinomycetes</taxon>
        <taxon>Micrococcales</taxon>
        <taxon>Micrococcaceae</taxon>
        <taxon>Nesterenkonia</taxon>
    </lineage>
</organism>
<dbReference type="CDD" id="cd01097">
    <property type="entry name" value="Tetrahydromethanopterin_reductase"/>
    <property type="match status" value="1"/>
</dbReference>
<sequence length="334" mass="36665">MSTSAPARSAGDEGVPRLGFHASQEQIAPSQLLRDVQLAEQVGFDGAMSSDHFMPWSARQGHSGFTLSWLGAALASTEYPIGAVNAPGQRYHPAVVAQAYATLGEMFPGRVWTALGAGQAMNEHITGDRWPDLETRRRRLEECVDVIRRLHRGERVTHEGLVSVDDAVLYDLPERPVPLYAACITPESARRAAAWAEGMITLNQPGHAERDVLAAYREAGGSGPVMLQVHLSWAPTRGQAEEIAHDQWRTNVFGPPLDQDMPTAEHFDSAAEEVSLHRVLDAVRTSDSPQAHVEHLAEDLEAGFEALYLHHVGQEQRPWLEVAGEHVLPALRTR</sequence>
<dbReference type="InterPro" id="IPR011251">
    <property type="entry name" value="Luciferase-like_dom"/>
</dbReference>
<proteinExistence type="predicted"/>
<dbReference type="SUPFAM" id="SSF51679">
    <property type="entry name" value="Bacterial luciferase-like"/>
    <property type="match status" value="1"/>
</dbReference>
<reference evidence="3 4" key="1">
    <citation type="submission" date="2020-07" db="EMBL/GenBank/DDBJ databases">
        <title>Sequencing the genomes of 1000 actinobacteria strains.</title>
        <authorList>
            <person name="Klenk H.-P."/>
        </authorList>
    </citation>
    <scope>NUCLEOTIDE SEQUENCE [LARGE SCALE GENOMIC DNA]</scope>
    <source>
        <strain evidence="3 4">DSM 15475</strain>
    </source>
</reference>
<dbReference type="InterPro" id="IPR019945">
    <property type="entry name" value="F420_G6P_DH-rel"/>
</dbReference>
<dbReference type="InterPro" id="IPR036661">
    <property type="entry name" value="Luciferase-like_sf"/>
</dbReference>
<dbReference type="Gene3D" id="3.20.20.30">
    <property type="entry name" value="Luciferase-like domain"/>
    <property type="match status" value="1"/>
</dbReference>
<keyword evidence="4" id="KW-1185">Reference proteome</keyword>
<evidence type="ECO:0000313" key="4">
    <source>
        <dbReference type="Proteomes" id="UP000535437"/>
    </source>
</evidence>
<dbReference type="Proteomes" id="UP000535437">
    <property type="component" value="Unassembled WGS sequence"/>
</dbReference>
<dbReference type="Pfam" id="PF00296">
    <property type="entry name" value="Bac_luciferase"/>
    <property type="match status" value="1"/>
</dbReference>
<dbReference type="NCBIfam" id="TIGR03557">
    <property type="entry name" value="F420_G6P_family"/>
    <property type="match status" value="1"/>
</dbReference>
<evidence type="ECO:0000259" key="2">
    <source>
        <dbReference type="Pfam" id="PF00296"/>
    </source>
</evidence>
<name>A0A7Z0GJJ0_9MICC</name>
<dbReference type="RefSeq" id="WP_179540691.1">
    <property type="nucleotide sequence ID" value="NZ_BAAALL010000004.1"/>
</dbReference>
<dbReference type="NCBIfam" id="TIGR03885">
    <property type="entry name" value="flavin_revert"/>
    <property type="match status" value="1"/>
</dbReference>
<evidence type="ECO:0000313" key="3">
    <source>
        <dbReference type="EMBL" id="NYJ77171.1"/>
    </source>
</evidence>
<keyword evidence="1" id="KW-0560">Oxidoreductase</keyword>
<evidence type="ECO:0000256" key="1">
    <source>
        <dbReference type="ARBA" id="ARBA00023002"/>
    </source>
</evidence>
<dbReference type="PANTHER" id="PTHR43244">
    <property type="match status" value="1"/>
</dbReference>
<dbReference type="AlphaFoldDB" id="A0A7Z0GJJ0"/>
<dbReference type="InterPro" id="IPR050564">
    <property type="entry name" value="F420-G6PD/mer"/>
</dbReference>
<dbReference type="EMBL" id="JACCFY010000001">
    <property type="protein sequence ID" value="NYJ77171.1"/>
    <property type="molecule type" value="Genomic_DNA"/>
</dbReference>
<comment type="caution">
    <text evidence="3">The sequence shown here is derived from an EMBL/GenBank/DDBJ whole genome shotgun (WGS) entry which is preliminary data.</text>
</comment>
<dbReference type="InterPro" id="IPR023907">
    <property type="entry name" value="Non-F420_Flavin_OxRdtase"/>
</dbReference>
<gene>
    <name evidence="3" type="ORF">HNR09_000582</name>
</gene>
<dbReference type="GO" id="GO:0016705">
    <property type="term" value="F:oxidoreductase activity, acting on paired donors, with incorporation or reduction of molecular oxygen"/>
    <property type="evidence" value="ECO:0007669"/>
    <property type="project" value="InterPro"/>
</dbReference>
<dbReference type="PANTHER" id="PTHR43244:SF1">
    <property type="entry name" value="5,10-METHYLENETETRAHYDROMETHANOPTERIN REDUCTASE"/>
    <property type="match status" value="1"/>
</dbReference>
<feature type="domain" description="Luciferase-like" evidence="2">
    <location>
        <begin position="22"/>
        <end position="303"/>
    </location>
</feature>
<accession>A0A7Z0GJJ0</accession>
<protein>
    <submittedName>
        <fullName evidence="3">Putative non-F420 flavinoid oxidoreductase</fullName>
    </submittedName>
</protein>